<dbReference type="KEGG" id="hbs:IPV69_05660"/>
<proteinExistence type="predicted"/>
<dbReference type="GO" id="GO:0046872">
    <property type="term" value="F:metal ion binding"/>
    <property type="evidence" value="ECO:0007669"/>
    <property type="project" value="InterPro"/>
</dbReference>
<accession>A0A7M2WZE9</accession>
<dbReference type="Pfam" id="PF00675">
    <property type="entry name" value="Peptidase_M16"/>
    <property type="match status" value="1"/>
</dbReference>
<dbReference type="SUPFAM" id="SSF63411">
    <property type="entry name" value="LuxS/MPP-like metallohydrolase"/>
    <property type="match status" value="2"/>
</dbReference>
<sequence>MAERFFQHVFPNGLTLLAERMPAVQSAAMSFLVPAGTSNDPADAGGSANVLSDLILRGAGKLDSRELTDHLDRLGLQRSSSSGLYHTRLGCAALSSRVMAGLPTYADIVRRAHLPEDGFEAARDLSLQAIAGIDDDPKQKMLIALRERHFPFPFGRNSLGVESELKALTVDRIRQDYAKRFHARGAILSFAGDVDFITLKSEVERLFGDWDGSPIITLPGKPAVRGVHHQDQQSEQTHIGIAWPSILETDPDYYTVRLAVEVLSGGMSGRLFTEVREKRGLVYSVWAGYSSLKEVGSILAYAGTSNDRAQKTLDTMLAEFQRLTEGVTPAELQRAKTGLKAATIMQGESSGARAGAIAHDWFIRGRIRTLDEIKDAIDSVTVEKVNAYLKANPPGPYTIVTVGPKPLEVGR</sequence>
<evidence type="ECO:0000259" key="2">
    <source>
        <dbReference type="Pfam" id="PF05193"/>
    </source>
</evidence>
<dbReference type="InterPro" id="IPR011765">
    <property type="entry name" value="Pept_M16_N"/>
</dbReference>
<dbReference type="PANTHER" id="PTHR11851:SF219">
    <property type="entry name" value="HYPOTHETICAL ZINC PROTEASE"/>
    <property type="match status" value="1"/>
</dbReference>
<evidence type="ECO:0000313" key="3">
    <source>
        <dbReference type="EMBL" id="QOV90845.1"/>
    </source>
</evidence>
<dbReference type="Gene3D" id="3.30.830.10">
    <property type="entry name" value="Metalloenzyme, LuxS/M16 peptidase-like"/>
    <property type="match status" value="2"/>
</dbReference>
<feature type="domain" description="Peptidase M16 N-terminal" evidence="1">
    <location>
        <begin position="18"/>
        <end position="142"/>
    </location>
</feature>
<feature type="domain" description="Peptidase M16 C-terminal" evidence="2">
    <location>
        <begin position="168"/>
        <end position="339"/>
    </location>
</feature>
<dbReference type="InterPro" id="IPR050361">
    <property type="entry name" value="MPP/UQCRC_Complex"/>
</dbReference>
<dbReference type="Proteomes" id="UP000593765">
    <property type="component" value="Chromosome"/>
</dbReference>
<dbReference type="PANTHER" id="PTHR11851">
    <property type="entry name" value="METALLOPROTEASE"/>
    <property type="match status" value="1"/>
</dbReference>
<protein>
    <submittedName>
        <fullName evidence="3">Insulinase family protein</fullName>
    </submittedName>
</protein>
<organism evidence="3 4">
    <name type="scientific">Humisphaera borealis</name>
    <dbReference type="NCBI Taxonomy" id="2807512"/>
    <lineage>
        <taxon>Bacteria</taxon>
        <taxon>Pseudomonadati</taxon>
        <taxon>Planctomycetota</taxon>
        <taxon>Phycisphaerae</taxon>
        <taxon>Tepidisphaerales</taxon>
        <taxon>Tepidisphaeraceae</taxon>
        <taxon>Humisphaera</taxon>
    </lineage>
</organism>
<dbReference type="Pfam" id="PF05193">
    <property type="entry name" value="Peptidase_M16_C"/>
    <property type="match status" value="1"/>
</dbReference>
<dbReference type="InterPro" id="IPR007863">
    <property type="entry name" value="Peptidase_M16_C"/>
</dbReference>
<gene>
    <name evidence="3" type="ORF">IPV69_05660</name>
</gene>
<keyword evidence="4" id="KW-1185">Reference proteome</keyword>
<dbReference type="InterPro" id="IPR011249">
    <property type="entry name" value="Metalloenz_LuxS/M16"/>
</dbReference>
<dbReference type="AlphaFoldDB" id="A0A7M2WZE9"/>
<evidence type="ECO:0000259" key="1">
    <source>
        <dbReference type="Pfam" id="PF00675"/>
    </source>
</evidence>
<name>A0A7M2WZE9_9BACT</name>
<dbReference type="EMBL" id="CP063458">
    <property type="protein sequence ID" value="QOV90845.1"/>
    <property type="molecule type" value="Genomic_DNA"/>
</dbReference>
<reference evidence="3 4" key="1">
    <citation type="submission" date="2020-10" db="EMBL/GenBank/DDBJ databases">
        <title>Wide distribution of Phycisphaera-like planctomycetes from WD2101 soil group in peatlands and genome analysis of the first cultivated representative.</title>
        <authorList>
            <person name="Dedysh S.N."/>
            <person name="Beletsky A.V."/>
            <person name="Ivanova A."/>
            <person name="Kulichevskaya I.S."/>
            <person name="Suzina N.E."/>
            <person name="Philippov D.A."/>
            <person name="Rakitin A.L."/>
            <person name="Mardanov A.V."/>
            <person name="Ravin N.V."/>
        </authorList>
    </citation>
    <scope>NUCLEOTIDE SEQUENCE [LARGE SCALE GENOMIC DNA]</scope>
    <source>
        <strain evidence="3 4">M1803</strain>
    </source>
</reference>
<evidence type="ECO:0000313" key="4">
    <source>
        <dbReference type="Proteomes" id="UP000593765"/>
    </source>
</evidence>
<dbReference type="RefSeq" id="WP_206293949.1">
    <property type="nucleotide sequence ID" value="NZ_CP063458.1"/>
</dbReference>